<name>A0AAU0UTE5_9FIRM</name>
<feature type="transmembrane region" description="Helical" evidence="1">
    <location>
        <begin position="151"/>
        <end position="173"/>
    </location>
</feature>
<dbReference type="Proteomes" id="UP001329915">
    <property type="component" value="Chromosome"/>
</dbReference>
<dbReference type="PANTHER" id="PTHR37305">
    <property type="entry name" value="INTEGRAL MEMBRANE PROTEIN-RELATED"/>
    <property type="match status" value="1"/>
</dbReference>
<dbReference type="RefSeq" id="WP_366922946.1">
    <property type="nucleotide sequence ID" value="NZ_CP121694.1"/>
</dbReference>
<evidence type="ECO:0000313" key="3">
    <source>
        <dbReference type="Proteomes" id="UP001329915"/>
    </source>
</evidence>
<dbReference type="AlphaFoldDB" id="A0AAU0UTE5"/>
<organism evidence="2 3">
    <name type="scientific">Metallumcola ferriviriculae</name>
    <dbReference type="NCBI Taxonomy" id="3039180"/>
    <lineage>
        <taxon>Bacteria</taxon>
        <taxon>Bacillati</taxon>
        <taxon>Bacillota</taxon>
        <taxon>Clostridia</taxon>
        <taxon>Neomoorellales</taxon>
        <taxon>Desulfitibacteraceae</taxon>
        <taxon>Metallumcola</taxon>
    </lineage>
</organism>
<sequence>MYNLIKNEVIKIFAGKRMLVFMIITLVFSLLPKLEAVLGEIPLEITGQNMPLYMLNSMTNLILPIFLIITVADMITGEYAGGTLKLSLLHPVSRTKLLTAKLISLVIPMVFLLAFAQMTGHLLGTIFFGWGEQLTFHDVSLSTGKGLLVTAGAHLVSIIPLLTFSAVILLLALQFTNTGAAVGISIGLLMTLSVLGQLAVNLRPYLLISYFEAVPKLFVTASGHREFLTAAVVMAIYGGTSYLISIYQFSKKDILF</sequence>
<dbReference type="GO" id="GO:0140359">
    <property type="term" value="F:ABC-type transporter activity"/>
    <property type="evidence" value="ECO:0007669"/>
    <property type="project" value="InterPro"/>
</dbReference>
<feature type="transmembrane region" description="Helical" evidence="1">
    <location>
        <begin position="102"/>
        <end position="131"/>
    </location>
</feature>
<feature type="transmembrane region" description="Helical" evidence="1">
    <location>
        <begin position="180"/>
        <end position="200"/>
    </location>
</feature>
<reference evidence="2 3" key="1">
    <citation type="submission" date="2023-04" db="EMBL/GenBank/DDBJ databases">
        <authorList>
            <person name="Hsu D."/>
        </authorList>
    </citation>
    <scope>NUCLEOTIDE SEQUENCE [LARGE SCALE GENOMIC DNA]</scope>
    <source>
        <strain evidence="2 3">MK1</strain>
    </source>
</reference>
<dbReference type="Pfam" id="PF12679">
    <property type="entry name" value="ABC2_membrane_2"/>
    <property type="match status" value="1"/>
</dbReference>
<proteinExistence type="predicted"/>
<dbReference type="EMBL" id="CP121694">
    <property type="protein sequence ID" value="WRO23565.1"/>
    <property type="molecule type" value="Genomic_DNA"/>
</dbReference>
<keyword evidence="1" id="KW-0812">Transmembrane</keyword>
<gene>
    <name evidence="2" type="ORF">MFMK1_003428</name>
</gene>
<protein>
    <submittedName>
        <fullName evidence="2">ABC transporter permease</fullName>
    </submittedName>
</protein>
<evidence type="ECO:0000256" key="1">
    <source>
        <dbReference type="SAM" id="Phobius"/>
    </source>
</evidence>
<dbReference type="PANTHER" id="PTHR37305:SF1">
    <property type="entry name" value="MEMBRANE PROTEIN"/>
    <property type="match status" value="1"/>
</dbReference>
<keyword evidence="3" id="KW-1185">Reference proteome</keyword>
<dbReference type="GO" id="GO:0005886">
    <property type="term" value="C:plasma membrane"/>
    <property type="evidence" value="ECO:0007669"/>
    <property type="project" value="UniProtKB-SubCell"/>
</dbReference>
<feature type="transmembrane region" description="Helical" evidence="1">
    <location>
        <begin position="227"/>
        <end position="247"/>
    </location>
</feature>
<accession>A0AAU0UTE5</accession>
<keyword evidence="1" id="KW-0472">Membrane</keyword>
<keyword evidence="1" id="KW-1133">Transmembrane helix</keyword>
<feature type="transmembrane region" description="Helical" evidence="1">
    <location>
        <begin position="60"/>
        <end position="81"/>
    </location>
</feature>
<evidence type="ECO:0000313" key="2">
    <source>
        <dbReference type="EMBL" id="WRO23565.1"/>
    </source>
</evidence>
<dbReference type="KEGG" id="dbc:MFMK1_003428"/>